<keyword evidence="6 8" id="KW-1133">Transmembrane helix</keyword>
<dbReference type="GO" id="GO:0005886">
    <property type="term" value="C:plasma membrane"/>
    <property type="evidence" value="ECO:0007669"/>
    <property type="project" value="UniProtKB-SubCell"/>
</dbReference>
<dbReference type="PANTHER" id="PTHR33908:SF11">
    <property type="entry name" value="MEMBRANE PROTEIN"/>
    <property type="match status" value="1"/>
</dbReference>
<sequence length="559" mass="65014">MNTRRFRWVIIEILALCLIVVFGTFFYLHDLARVPPGVYVDETVTGYNAYSLNLTRKDEYGKSFPVALRFFGSYSPPVYTYITIPLVRVFGLNAMAVRLASSVCGIFGIIVFFLLLKSLRITRSRITLLTTTFLFAITPWNVFFARTGYEIYLGFFLFFVGVLFCWLSLSRKTYLLLGFIFLSLSTYGAHLERYLSVFFAFSFLFLFRKNLFDRSNKIVLFASAVAFGIIQIPNFTLLDTTVFFSKSALFYSQQVISQAEKIRFLPEIIAIPLSFLREFFSQYVAYFSPRSLFFLPDPDPQRSIPDLATFYPWMVGPWFLGLLKLWTLRKTNAGRFIFLLLFLIPFPVALTKDPFSTQRALPLLLPISLVTTLGLDMVLQKIRLRFAFPLVVFLLVYSIVLLWRGYFVLLPHERARVWGYGFQQLAEVIKENPDKKFLIDQSRTKPVYIELAFFLAYPPAEFQQEVDQTIKEDYYNKPSFSSYYKFGNIETRNIRWDEDIYKRQILVGDEFAISEQQAKEHFLTKVLEVNDLNGNPIFRGYETNPEMKCKISPSSLCTL</sequence>
<evidence type="ECO:0000256" key="5">
    <source>
        <dbReference type="ARBA" id="ARBA00022692"/>
    </source>
</evidence>
<feature type="transmembrane region" description="Helical" evidence="8">
    <location>
        <begin position="151"/>
        <end position="169"/>
    </location>
</feature>
<feature type="transmembrane region" description="Helical" evidence="8">
    <location>
        <begin position="386"/>
        <end position="406"/>
    </location>
</feature>
<reference evidence="9 10" key="1">
    <citation type="journal article" date="2016" name="Nat. Commun.">
        <title>Thousands of microbial genomes shed light on interconnected biogeochemical processes in an aquifer system.</title>
        <authorList>
            <person name="Anantharaman K."/>
            <person name="Brown C.T."/>
            <person name="Hug L.A."/>
            <person name="Sharon I."/>
            <person name="Castelle C.J."/>
            <person name="Probst A.J."/>
            <person name="Thomas B.C."/>
            <person name="Singh A."/>
            <person name="Wilkins M.J."/>
            <person name="Karaoz U."/>
            <person name="Brodie E.L."/>
            <person name="Williams K.H."/>
            <person name="Hubbard S.S."/>
            <person name="Banfield J.F."/>
        </authorList>
    </citation>
    <scope>NUCLEOTIDE SEQUENCE [LARGE SCALE GENOMIC DNA]</scope>
</reference>
<feature type="transmembrane region" description="Helical" evidence="8">
    <location>
        <begin position="95"/>
        <end position="116"/>
    </location>
</feature>
<keyword evidence="3" id="KW-0328">Glycosyltransferase</keyword>
<gene>
    <name evidence="9" type="ORF">A3D26_03120</name>
</gene>
<dbReference type="EMBL" id="MHBZ01000009">
    <property type="protein sequence ID" value="OGY11955.1"/>
    <property type="molecule type" value="Genomic_DNA"/>
</dbReference>
<evidence type="ECO:0000256" key="8">
    <source>
        <dbReference type="SAM" id="Phobius"/>
    </source>
</evidence>
<dbReference type="STRING" id="1797516.A3D26_03120"/>
<evidence type="ECO:0000256" key="4">
    <source>
        <dbReference type="ARBA" id="ARBA00022679"/>
    </source>
</evidence>
<feature type="transmembrane region" description="Helical" evidence="8">
    <location>
        <begin position="128"/>
        <end position="145"/>
    </location>
</feature>
<dbReference type="PANTHER" id="PTHR33908">
    <property type="entry name" value="MANNOSYLTRANSFERASE YKCB-RELATED"/>
    <property type="match status" value="1"/>
</dbReference>
<feature type="transmembrane region" description="Helical" evidence="8">
    <location>
        <begin position="362"/>
        <end position="379"/>
    </location>
</feature>
<feature type="transmembrane region" description="Helical" evidence="8">
    <location>
        <begin position="7"/>
        <end position="28"/>
    </location>
</feature>
<comment type="caution">
    <text evidence="9">The sequence shown here is derived from an EMBL/GenBank/DDBJ whole genome shotgun (WGS) entry which is preliminary data.</text>
</comment>
<dbReference type="GO" id="GO:0016763">
    <property type="term" value="F:pentosyltransferase activity"/>
    <property type="evidence" value="ECO:0007669"/>
    <property type="project" value="TreeGrafter"/>
</dbReference>
<protein>
    <recommendedName>
        <fullName evidence="11">Glycosyltransferase RgtA/B/C/D-like domain-containing protein</fullName>
    </recommendedName>
</protein>
<keyword evidence="4" id="KW-0808">Transferase</keyword>
<proteinExistence type="predicted"/>
<evidence type="ECO:0000256" key="6">
    <source>
        <dbReference type="ARBA" id="ARBA00022989"/>
    </source>
</evidence>
<evidence type="ECO:0000313" key="9">
    <source>
        <dbReference type="EMBL" id="OGY11955.1"/>
    </source>
</evidence>
<feature type="transmembrane region" description="Helical" evidence="8">
    <location>
        <begin position="218"/>
        <end position="244"/>
    </location>
</feature>
<evidence type="ECO:0000256" key="1">
    <source>
        <dbReference type="ARBA" id="ARBA00004651"/>
    </source>
</evidence>
<evidence type="ECO:0000256" key="7">
    <source>
        <dbReference type="ARBA" id="ARBA00023136"/>
    </source>
</evidence>
<name>A0A1G1V955_9BACT</name>
<keyword evidence="5 8" id="KW-0812">Transmembrane</keyword>
<evidence type="ECO:0000256" key="3">
    <source>
        <dbReference type="ARBA" id="ARBA00022676"/>
    </source>
</evidence>
<feature type="transmembrane region" description="Helical" evidence="8">
    <location>
        <begin position="333"/>
        <end position="350"/>
    </location>
</feature>
<keyword evidence="2" id="KW-1003">Cell membrane</keyword>
<evidence type="ECO:0000313" key="10">
    <source>
        <dbReference type="Proteomes" id="UP000178319"/>
    </source>
</evidence>
<dbReference type="InterPro" id="IPR050297">
    <property type="entry name" value="LipidA_mod_glycosyltrf_83"/>
</dbReference>
<dbReference type="AlphaFoldDB" id="A0A1G1V955"/>
<dbReference type="GO" id="GO:0009103">
    <property type="term" value="P:lipopolysaccharide biosynthetic process"/>
    <property type="evidence" value="ECO:0007669"/>
    <property type="project" value="UniProtKB-ARBA"/>
</dbReference>
<comment type="subcellular location">
    <subcellularLocation>
        <location evidence="1">Cell membrane</location>
        <topology evidence="1">Multi-pass membrane protein</topology>
    </subcellularLocation>
</comment>
<dbReference type="Proteomes" id="UP000178319">
    <property type="component" value="Unassembled WGS sequence"/>
</dbReference>
<evidence type="ECO:0000256" key="2">
    <source>
        <dbReference type="ARBA" id="ARBA00022475"/>
    </source>
</evidence>
<keyword evidence="7 8" id="KW-0472">Membrane</keyword>
<feature type="transmembrane region" description="Helical" evidence="8">
    <location>
        <begin position="176"/>
        <end position="206"/>
    </location>
</feature>
<feature type="transmembrane region" description="Helical" evidence="8">
    <location>
        <begin position="307"/>
        <end position="326"/>
    </location>
</feature>
<evidence type="ECO:0008006" key="11">
    <source>
        <dbReference type="Google" id="ProtNLM"/>
    </source>
</evidence>
<organism evidence="9 10">
    <name type="scientific">Candidatus Blackburnbacteria bacterium RIFCSPHIGHO2_02_FULL_44_20</name>
    <dbReference type="NCBI Taxonomy" id="1797516"/>
    <lineage>
        <taxon>Bacteria</taxon>
        <taxon>Candidatus Blackburniibacteriota</taxon>
    </lineage>
</organism>
<accession>A0A1G1V955</accession>